<sequence>MTLKLIIRDTADLEFLGDVNELKQAEGILSGSCTFEKGQAIDWEDKNDPKIYPSFKINLYSLYRQIKDKSVSQVILKLMDDNKLNMSFRNRYMLQYWDYEVKMIVNGKSNLKKFNPNAPCHLSSPILLNTILNECDKRKYIPGFEQLFQFLEQSIKMRNNYMNPQFYFCKPYKFDLTEIKKFISNNENNLFISNDNKIHGKYELLMFDKKLTKVDKDYLPQATKNCLI</sequence>
<evidence type="ECO:0000313" key="1">
    <source>
        <dbReference type="EMBL" id="STX51837.1"/>
    </source>
</evidence>
<reference evidence="1 2" key="1">
    <citation type="submission" date="2018-06" db="EMBL/GenBank/DDBJ databases">
        <authorList>
            <consortium name="Pathogen Informatics"/>
            <person name="Doyle S."/>
        </authorList>
    </citation>
    <scope>NUCLEOTIDE SEQUENCE [LARGE SCALE GENOMIC DNA]</scope>
    <source>
        <strain evidence="1 2">NCTC13316</strain>
    </source>
</reference>
<proteinExistence type="predicted"/>
<dbReference type="EMBL" id="UGOD01000001">
    <property type="protein sequence ID" value="STX51837.1"/>
    <property type="molecule type" value="Genomic_DNA"/>
</dbReference>
<protein>
    <submittedName>
        <fullName evidence="1">Uncharacterized protein</fullName>
    </submittedName>
</protein>
<gene>
    <name evidence="1" type="ORF">NCTC13316_01936</name>
</gene>
<dbReference type="RefSeq" id="WP_115331443.1">
    <property type="nucleotide sequence ID" value="NZ_CAAAHP010000002.1"/>
</dbReference>
<dbReference type="Proteomes" id="UP000254794">
    <property type="component" value="Unassembled WGS sequence"/>
</dbReference>
<dbReference type="OrthoDB" id="9915585at2"/>
<evidence type="ECO:0000313" key="2">
    <source>
        <dbReference type="Proteomes" id="UP000254794"/>
    </source>
</evidence>
<dbReference type="AlphaFoldDB" id="A0A378JL93"/>
<keyword evidence="2" id="KW-1185">Reference proteome</keyword>
<organism evidence="1 2">
    <name type="scientific">Legionella busanensis</name>
    <dbReference type="NCBI Taxonomy" id="190655"/>
    <lineage>
        <taxon>Bacteria</taxon>
        <taxon>Pseudomonadati</taxon>
        <taxon>Pseudomonadota</taxon>
        <taxon>Gammaproteobacteria</taxon>
        <taxon>Legionellales</taxon>
        <taxon>Legionellaceae</taxon>
        <taxon>Legionella</taxon>
    </lineage>
</organism>
<accession>A0A378JL93</accession>
<name>A0A378JL93_9GAMM</name>